<comment type="similarity">
    <text evidence="2">Belongs to the phospholipase D family.</text>
</comment>
<dbReference type="GO" id="GO:0004630">
    <property type="term" value="F:phospholipase D activity"/>
    <property type="evidence" value="ECO:0007669"/>
    <property type="project" value="UniProtKB-EC"/>
</dbReference>
<evidence type="ECO:0000256" key="7">
    <source>
        <dbReference type="SAM" id="Phobius"/>
    </source>
</evidence>
<keyword evidence="7" id="KW-0812">Transmembrane</keyword>
<name>A0A2M7EA07_9BACT</name>
<evidence type="ECO:0000256" key="1">
    <source>
        <dbReference type="ARBA" id="ARBA00000798"/>
    </source>
</evidence>
<dbReference type="EC" id="3.1.4.4" evidence="3"/>
<dbReference type="InterPro" id="IPR025202">
    <property type="entry name" value="PLD-like_dom"/>
</dbReference>
<dbReference type="InterPro" id="IPR001736">
    <property type="entry name" value="PLipase_D/transphosphatidylase"/>
</dbReference>
<dbReference type="PANTHER" id="PTHR43856:SF1">
    <property type="entry name" value="MITOCHONDRIAL CARDIOLIPIN HYDROLASE"/>
    <property type="match status" value="1"/>
</dbReference>
<reference evidence="10" key="1">
    <citation type="submission" date="2017-09" db="EMBL/GenBank/DDBJ databases">
        <title>Depth-based differentiation of microbial function through sediment-hosted aquifers and enrichment of novel symbionts in the deep terrestrial subsurface.</title>
        <authorList>
            <person name="Probst A.J."/>
            <person name="Ladd B."/>
            <person name="Jarett J.K."/>
            <person name="Geller-Mcgrath D.E."/>
            <person name="Sieber C.M.K."/>
            <person name="Emerson J.B."/>
            <person name="Anantharaman K."/>
            <person name="Thomas B.C."/>
            <person name="Malmstrom R."/>
            <person name="Stieglmeier M."/>
            <person name="Klingl A."/>
            <person name="Woyke T."/>
            <person name="Ryan C.M."/>
            <person name="Banfield J.F."/>
        </authorList>
    </citation>
    <scope>NUCLEOTIDE SEQUENCE [LARGE SCALE GENOMIC DNA]</scope>
</reference>
<comment type="caution">
    <text evidence="9">The sequence shown here is derived from an EMBL/GenBank/DDBJ whole genome shotgun (WGS) entry which is preliminary data.</text>
</comment>
<dbReference type="GO" id="GO:0006793">
    <property type="term" value="P:phosphorus metabolic process"/>
    <property type="evidence" value="ECO:0007669"/>
    <property type="project" value="UniProtKB-ARBA"/>
</dbReference>
<dbReference type="PANTHER" id="PTHR43856">
    <property type="entry name" value="CARDIOLIPIN HYDROLASE"/>
    <property type="match status" value="1"/>
</dbReference>
<evidence type="ECO:0000259" key="8">
    <source>
        <dbReference type="PROSITE" id="PS50035"/>
    </source>
</evidence>
<evidence type="ECO:0000313" key="10">
    <source>
        <dbReference type="Proteomes" id="UP000228886"/>
    </source>
</evidence>
<comment type="catalytic activity">
    <reaction evidence="1">
        <text>a 1,2-diacyl-sn-glycero-3-phosphocholine + H2O = a 1,2-diacyl-sn-glycero-3-phosphate + choline + H(+)</text>
        <dbReference type="Rhea" id="RHEA:14445"/>
        <dbReference type="ChEBI" id="CHEBI:15354"/>
        <dbReference type="ChEBI" id="CHEBI:15377"/>
        <dbReference type="ChEBI" id="CHEBI:15378"/>
        <dbReference type="ChEBI" id="CHEBI:57643"/>
        <dbReference type="ChEBI" id="CHEBI:58608"/>
        <dbReference type="EC" id="3.1.4.4"/>
    </reaction>
</comment>
<feature type="transmembrane region" description="Helical" evidence="7">
    <location>
        <begin position="59"/>
        <end position="80"/>
    </location>
</feature>
<dbReference type="Proteomes" id="UP000228886">
    <property type="component" value="Unassembled WGS sequence"/>
</dbReference>
<evidence type="ECO:0000313" key="9">
    <source>
        <dbReference type="EMBL" id="PIV64576.1"/>
    </source>
</evidence>
<evidence type="ECO:0000256" key="6">
    <source>
        <dbReference type="ARBA" id="ARBA00023098"/>
    </source>
</evidence>
<dbReference type="Pfam" id="PF13091">
    <property type="entry name" value="PLDc_2"/>
    <property type="match status" value="1"/>
</dbReference>
<keyword evidence="6" id="KW-0443">Lipid metabolism</keyword>
<evidence type="ECO:0000256" key="5">
    <source>
        <dbReference type="ARBA" id="ARBA00022963"/>
    </source>
</evidence>
<sequence>MSKNTDFVIANPSLVILSPSSNIGGRRISLRTGSVKPKLRVIAKQTKEVRDCHVRSSGLAMTSAFICVQIIIFFIFSSFASAEEIKPICDREYFPAVHTLLKKAKESVYLIMHQIRYYETHPQSSANIFCDELIAAAKRGVKVKAIIEQSDLEMFLDSSEKNRDVGYRLVKGGVSVYFDPSKTTTHCKLLVVDQRYTVIGSTNWSYYALDKNYESSVLIDSIDTANYFIEYFEKLRKKCPMKLEPQKK</sequence>
<keyword evidence="4" id="KW-0378">Hydrolase</keyword>
<keyword evidence="5" id="KW-0442">Lipid degradation</keyword>
<evidence type="ECO:0000256" key="3">
    <source>
        <dbReference type="ARBA" id="ARBA00012027"/>
    </source>
</evidence>
<organism evidence="9 10">
    <name type="scientific">bacterium (Candidatus Ratteibacteria) CG01_land_8_20_14_3_00_40_19</name>
    <dbReference type="NCBI Taxonomy" id="2014290"/>
    <lineage>
        <taxon>Bacteria</taxon>
        <taxon>Candidatus Ratteibacteria</taxon>
    </lineage>
</organism>
<protein>
    <recommendedName>
        <fullName evidence="3">phospholipase D</fullName>
        <ecNumber evidence="3">3.1.4.4</ecNumber>
    </recommendedName>
</protein>
<dbReference type="GO" id="GO:0016891">
    <property type="term" value="F:RNA endonuclease activity producing 5'-phosphomonoesters, hydrolytic mechanism"/>
    <property type="evidence" value="ECO:0007669"/>
    <property type="project" value="TreeGrafter"/>
</dbReference>
<evidence type="ECO:0000256" key="4">
    <source>
        <dbReference type="ARBA" id="ARBA00022801"/>
    </source>
</evidence>
<accession>A0A2M7EA07</accession>
<dbReference type="CDD" id="cd09131">
    <property type="entry name" value="PLDc_unchar3"/>
    <property type="match status" value="1"/>
</dbReference>
<dbReference type="GO" id="GO:0016042">
    <property type="term" value="P:lipid catabolic process"/>
    <property type="evidence" value="ECO:0007669"/>
    <property type="project" value="UniProtKB-KW"/>
</dbReference>
<dbReference type="InterPro" id="IPR051406">
    <property type="entry name" value="PLD_domain"/>
</dbReference>
<dbReference type="PROSITE" id="PS50035">
    <property type="entry name" value="PLD"/>
    <property type="match status" value="1"/>
</dbReference>
<keyword evidence="7" id="KW-1133">Transmembrane helix</keyword>
<dbReference type="EMBL" id="PETL01000075">
    <property type="protein sequence ID" value="PIV64576.1"/>
    <property type="molecule type" value="Genomic_DNA"/>
</dbReference>
<evidence type="ECO:0000256" key="2">
    <source>
        <dbReference type="ARBA" id="ARBA00008664"/>
    </source>
</evidence>
<dbReference type="SUPFAM" id="SSF56024">
    <property type="entry name" value="Phospholipase D/nuclease"/>
    <property type="match status" value="1"/>
</dbReference>
<feature type="domain" description="PLD phosphodiesterase" evidence="8">
    <location>
        <begin position="181"/>
        <end position="208"/>
    </location>
</feature>
<dbReference type="Gene3D" id="3.30.870.10">
    <property type="entry name" value="Endonuclease Chain A"/>
    <property type="match status" value="1"/>
</dbReference>
<keyword evidence="7" id="KW-0472">Membrane</keyword>
<proteinExistence type="inferred from homology"/>
<gene>
    <name evidence="9" type="ORF">COS11_01495</name>
</gene>
<dbReference type="AlphaFoldDB" id="A0A2M7EA07"/>